<accession>A0A832A1T1</accession>
<evidence type="ECO:0000259" key="3">
    <source>
        <dbReference type="Pfam" id="PF01464"/>
    </source>
</evidence>
<sequence length="357" mass="39445">MAAILRHRVIRPQEERAATIGSFSRYILLLAFMSLSVAGVSGALAASVDPLEHLLGGNQRVGRMGSGSLLAAVPVTSGGSPSYPGPIPSPEGRPHERSLSFPSHPSITKQIHEYAIKDLEGFQEMLDRAWIYLPVMKEILDVLGAPSDLLAVVFVESRFRGHVSSGAGASGFWQLMPKTARTLGLRVDGYVDERFDPIKSTRAAAVYLLDLYEQFGSWELALAAYNAGDGAVREAMGRCRSSDFWVLWKKGALPKQTRRFVPKVLAAVEVLRNFQDYGLQKPPYAPLWAFTTVWVHRPLTLSQASQWTGVPLEDLKRLNPALRRGQIPQGTGYQLRLPPAAVETFLLAYEKFMNKRT</sequence>
<comment type="similarity">
    <text evidence="1">Belongs to the transglycosylase Slt family.</text>
</comment>
<dbReference type="Gene3D" id="1.10.530.10">
    <property type="match status" value="1"/>
</dbReference>
<evidence type="ECO:0000313" key="4">
    <source>
        <dbReference type="EMBL" id="HFK96281.1"/>
    </source>
</evidence>
<dbReference type="CDD" id="cd16894">
    <property type="entry name" value="MltD-like"/>
    <property type="match status" value="1"/>
</dbReference>
<dbReference type="InterPro" id="IPR023346">
    <property type="entry name" value="Lysozyme-like_dom_sf"/>
</dbReference>
<name>A0A832A1T1_9BACT</name>
<dbReference type="SUPFAM" id="SSF53955">
    <property type="entry name" value="Lysozyme-like"/>
    <property type="match status" value="1"/>
</dbReference>
<dbReference type="InterPro" id="IPR008258">
    <property type="entry name" value="Transglycosylase_SLT_dom_1"/>
</dbReference>
<evidence type="ECO:0000256" key="2">
    <source>
        <dbReference type="SAM" id="MobiDB-lite"/>
    </source>
</evidence>
<dbReference type="AlphaFoldDB" id="A0A832A1T1"/>
<dbReference type="EMBL" id="DSTK01000011">
    <property type="protein sequence ID" value="HFK96281.1"/>
    <property type="molecule type" value="Genomic_DNA"/>
</dbReference>
<proteinExistence type="inferred from homology"/>
<dbReference type="PANTHER" id="PTHR37423:SF2">
    <property type="entry name" value="MEMBRANE-BOUND LYTIC MUREIN TRANSGLYCOSYLASE C"/>
    <property type="match status" value="1"/>
</dbReference>
<comment type="caution">
    <text evidence="4">The sequence shown here is derived from an EMBL/GenBank/DDBJ whole genome shotgun (WGS) entry which is preliminary data.</text>
</comment>
<gene>
    <name evidence="4" type="ORF">ENS06_03025</name>
</gene>
<dbReference type="Pfam" id="PF01464">
    <property type="entry name" value="SLT"/>
    <property type="match status" value="1"/>
</dbReference>
<protein>
    <recommendedName>
        <fullName evidence="3">Transglycosylase SLT domain-containing protein</fullName>
    </recommendedName>
</protein>
<reference evidence="4" key="1">
    <citation type="journal article" date="2020" name="mSystems">
        <title>Genome- and Community-Level Interaction Insights into Carbon Utilization and Element Cycling Functions of Hydrothermarchaeota in Hydrothermal Sediment.</title>
        <authorList>
            <person name="Zhou Z."/>
            <person name="Liu Y."/>
            <person name="Xu W."/>
            <person name="Pan J."/>
            <person name="Luo Z.H."/>
            <person name="Li M."/>
        </authorList>
    </citation>
    <scope>NUCLEOTIDE SEQUENCE [LARGE SCALE GENOMIC DNA]</scope>
    <source>
        <strain evidence="4">SpSt-456</strain>
    </source>
</reference>
<evidence type="ECO:0000256" key="1">
    <source>
        <dbReference type="ARBA" id="ARBA00007734"/>
    </source>
</evidence>
<organism evidence="4">
    <name type="scientific">Desulfacinum infernum</name>
    <dbReference type="NCBI Taxonomy" id="35837"/>
    <lineage>
        <taxon>Bacteria</taxon>
        <taxon>Pseudomonadati</taxon>
        <taxon>Thermodesulfobacteriota</taxon>
        <taxon>Syntrophobacteria</taxon>
        <taxon>Syntrophobacterales</taxon>
        <taxon>Syntrophobacteraceae</taxon>
        <taxon>Desulfacinum</taxon>
    </lineage>
</organism>
<feature type="region of interest" description="Disordered" evidence="2">
    <location>
        <begin position="76"/>
        <end position="101"/>
    </location>
</feature>
<feature type="domain" description="Transglycosylase SLT" evidence="3">
    <location>
        <begin position="146"/>
        <end position="244"/>
    </location>
</feature>
<dbReference type="PANTHER" id="PTHR37423">
    <property type="entry name" value="SOLUBLE LYTIC MUREIN TRANSGLYCOSYLASE-RELATED"/>
    <property type="match status" value="1"/>
</dbReference>